<keyword evidence="4" id="KW-1185">Reference proteome</keyword>
<dbReference type="Proteomes" id="UP000838878">
    <property type="component" value="Chromosome 12"/>
</dbReference>
<proteinExistence type="predicted"/>
<keyword evidence="1" id="KW-0175">Coiled coil</keyword>
<evidence type="ECO:0000256" key="2">
    <source>
        <dbReference type="SAM" id="MobiDB-lite"/>
    </source>
</evidence>
<dbReference type="AlphaFoldDB" id="A0A8J9Y8T6"/>
<dbReference type="EMBL" id="OV170232">
    <property type="protein sequence ID" value="CAH0717556.1"/>
    <property type="molecule type" value="Genomic_DNA"/>
</dbReference>
<evidence type="ECO:0000256" key="1">
    <source>
        <dbReference type="SAM" id="Coils"/>
    </source>
</evidence>
<accession>A0A8J9Y8T6</accession>
<sequence length="130" mass="14846">MPLFSNKFTPKTIPVRKHDTSVIKNELGSDYASRELSIDIAPLKLKLGDIELSFEEGQWMPASGRAGAAHKENVRLKNELEQLEEENNMLRLKFEILLDMMTDKTVEAEQQEMQRAQSLGSLKSKTKKQK</sequence>
<evidence type="ECO:0000313" key="3">
    <source>
        <dbReference type="EMBL" id="CAH0717556.1"/>
    </source>
</evidence>
<feature type="non-terminal residue" evidence="3">
    <location>
        <position position="130"/>
    </location>
</feature>
<name>A0A8J9Y8T6_9NEOP</name>
<feature type="compositionally biased region" description="Polar residues" evidence="2">
    <location>
        <begin position="111"/>
        <end position="123"/>
    </location>
</feature>
<feature type="region of interest" description="Disordered" evidence="2">
    <location>
        <begin position="108"/>
        <end position="130"/>
    </location>
</feature>
<feature type="coiled-coil region" evidence="1">
    <location>
        <begin position="66"/>
        <end position="100"/>
    </location>
</feature>
<gene>
    <name evidence="3" type="ORF">BINO364_LOCUS4151</name>
</gene>
<organism evidence="3 4">
    <name type="scientific">Brenthis ino</name>
    <name type="common">lesser marbled fritillary</name>
    <dbReference type="NCBI Taxonomy" id="405034"/>
    <lineage>
        <taxon>Eukaryota</taxon>
        <taxon>Metazoa</taxon>
        <taxon>Ecdysozoa</taxon>
        <taxon>Arthropoda</taxon>
        <taxon>Hexapoda</taxon>
        <taxon>Insecta</taxon>
        <taxon>Pterygota</taxon>
        <taxon>Neoptera</taxon>
        <taxon>Endopterygota</taxon>
        <taxon>Lepidoptera</taxon>
        <taxon>Glossata</taxon>
        <taxon>Ditrysia</taxon>
        <taxon>Papilionoidea</taxon>
        <taxon>Nymphalidae</taxon>
        <taxon>Heliconiinae</taxon>
        <taxon>Argynnini</taxon>
        <taxon>Brenthis</taxon>
    </lineage>
</organism>
<evidence type="ECO:0008006" key="5">
    <source>
        <dbReference type="Google" id="ProtNLM"/>
    </source>
</evidence>
<dbReference type="OrthoDB" id="2145765at2759"/>
<evidence type="ECO:0000313" key="4">
    <source>
        <dbReference type="Proteomes" id="UP000838878"/>
    </source>
</evidence>
<dbReference type="InterPro" id="IPR028118">
    <property type="entry name" value="Chibby_fam"/>
</dbReference>
<protein>
    <recommendedName>
        <fullName evidence="5">Chibby</fullName>
    </recommendedName>
</protein>
<dbReference type="Pfam" id="PF14645">
    <property type="entry name" value="Chibby"/>
    <property type="match status" value="1"/>
</dbReference>
<reference evidence="3" key="1">
    <citation type="submission" date="2021-12" db="EMBL/GenBank/DDBJ databases">
        <authorList>
            <person name="Martin H S."/>
        </authorList>
    </citation>
    <scope>NUCLEOTIDE SEQUENCE</scope>
</reference>